<comment type="caution">
    <text evidence="12">The sequence shown here is derived from an EMBL/GenBank/DDBJ whole genome shotgun (WGS) entry which is preliminary data.</text>
</comment>
<accession>A0A9Q0QSK6</accession>
<evidence type="ECO:0000259" key="11">
    <source>
        <dbReference type="PROSITE" id="PS50011"/>
    </source>
</evidence>
<keyword evidence="6" id="KW-0256">Endoplasmic reticulum</keyword>
<dbReference type="GO" id="GO:0005789">
    <property type="term" value="C:endoplasmic reticulum membrane"/>
    <property type="evidence" value="ECO:0007669"/>
    <property type="project" value="UniProtKB-SubCell"/>
</dbReference>
<evidence type="ECO:0000256" key="10">
    <source>
        <dbReference type="SAM" id="Phobius"/>
    </source>
</evidence>
<evidence type="ECO:0000256" key="8">
    <source>
        <dbReference type="ARBA" id="ARBA00022989"/>
    </source>
</evidence>
<dbReference type="InterPro" id="IPR044165">
    <property type="entry name" value="OST4_plant"/>
</dbReference>
<dbReference type="GO" id="GO:0004672">
    <property type="term" value="F:protein kinase activity"/>
    <property type="evidence" value="ECO:0007669"/>
    <property type="project" value="InterPro"/>
</dbReference>
<dbReference type="InterPro" id="IPR000719">
    <property type="entry name" value="Prot_kinase_dom"/>
</dbReference>
<dbReference type="PROSITE" id="PS50011">
    <property type="entry name" value="PROTEIN_KINASE_DOM"/>
    <property type="match status" value="1"/>
</dbReference>
<organism evidence="12 13">
    <name type="scientific">Protea cynaroides</name>
    <dbReference type="NCBI Taxonomy" id="273540"/>
    <lineage>
        <taxon>Eukaryota</taxon>
        <taxon>Viridiplantae</taxon>
        <taxon>Streptophyta</taxon>
        <taxon>Embryophyta</taxon>
        <taxon>Tracheophyta</taxon>
        <taxon>Spermatophyta</taxon>
        <taxon>Magnoliopsida</taxon>
        <taxon>Proteales</taxon>
        <taxon>Proteaceae</taxon>
        <taxon>Protea</taxon>
    </lineage>
</organism>
<evidence type="ECO:0000256" key="6">
    <source>
        <dbReference type="ARBA" id="ARBA00022824"/>
    </source>
</evidence>
<dbReference type="OrthoDB" id="2124077at2759"/>
<gene>
    <name evidence="12" type="ORF">NE237_003417</name>
</gene>
<comment type="similarity">
    <text evidence="3">Belongs to the OST4 family.</text>
</comment>
<evidence type="ECO:0000256" key="2">
    <source>
        <dbReference type="ARBA" id="ARBA00004643"/>
    </source>
</evidence>
<name>A0A9Q0QSK6_9MAGN</name>
<evidence type="ECO:0000313" key="13">
    <source>
        <dbReference type="Proteomes" id="UP001141806"/>
    </source>
</evidence>
<keyword evidence="5 10" id="KW-0812">Transmembrane</keyword>
<comment type="subunit">
    <text evidence="4">Component of the oligosaccharyltransferase (OST) complex.</text>
</comment>
<evidence type="ECO:0000313" key="12">
    <source>
        <dbReference type="EMBL" id="KAJ4970318.1"/>
    </source>
</evidence>
<dbReference type="Proteomes" id="UP001141806">
    <property type="component" value="Unassembled WGS sequence"/>
</dbReference>
<dbReference type="Pfam" id="PF10215">
    <property type="entry name" value="Ost4"/>
    <property type="match status" value="1"/>
</dbReference>
<protein>
    <recommendedName>
        <fullName evidence="11">Protein kinase domain-containing protein</fullName>
    </recommendedName>
</protein>
<feature type="transmembrane region" description="Helical" evidence="10">
    <location>
        <begin position="153"/>
        <end position="174"/>
    </location>
</feature>
<comment type="subcellular location">
    <subcellularLocation>
        <location evidence="2">Endoplasmic reticulum membrane</location>
        <topology evidence="2">Single-pass type III membrane protein</topology>
    </subcellularLocation>
</comment>
<keyword evidence="9 10" id="KW-0472">Membrane</keyword>
<dbReference type="PANTHER" id="PTHR28677:SF4">
    <property type="entry name" value="DOLICHYL-DIPHOSPHOOLIGOSACCHARIDE--PROTEIN GLYCOSYLTRANSFERASE SUBUNIT 4B-RELATED"/>
    <property type="match status" value="1"/>
</dbReference>
<evidence type="ECO:0000256" key="3">
    <source>
        <dbReference type="ARBA" id="ARBA00007685"/>
    </source>
</evidence>
<dbReference type="GO" id="GO:0005524">
    <property type="term" value="F:ATP binding"/>
    <property type="evidence" value="ECO:0007669"/>
    <property type="project" value="InterPro"/>
</dbReference>
<keyword evidence="13" id="KW-1185">Reference proteome</keyword>
<reference evidence="12" key="1">
    <citation type="journal article" date="2023" name="Plant J.">
        <title>The genome of the king protea, Protea cynaroides.</title>
        <authorList>
            <person name="Chang J."/>
            <person name="Duong T.A."/>
            <person name="Schoeman C."/>
            <person name="Ma X."/>
            <person name="Roodt D."/>
            <person name="Barker N."/>
            <person name="Li Z."/>
            <person name="Van de Peer Y."/>
            <person name="Mizrachi E."/>
        </authorList>
    </citation>
    <scope>NUCLEOTIDE SEQUENCE</scope>
    <source>
        <tissue evidence="12">Young leaves</tissue>
    </source>
</reference>
<dbReference type="SUPFAM" id="SSF56112">
    <property type="entry name" value="Protein kinase-like (PK-like)"/>
    <property type="match status" value="1"/>
</dbReference>
<keyword evidence="8 10" id="KW-1133">Transmembrane helix</keyword>
<evidence type="ECO:0000256" key="4">
    <source>
        <dbReference type="ARBA" id="ARBA00011157"/>
    </source>
</evidence>
<dbReference type="InterPro" id="IPR011009">
    <property type="entry name" value="Kinase-like_dom_sf"/>
</dbReference>
<dbReference type="EMBL" id="JAMYWD010000005">
    <property type="protein sequence ID" value="KAJ4970318.1"/>
    <property type="molecule type" value="Genomic_DNA"/>
</dbReference>
<evidence type="ECO:0000256" key="5">
    <source>
        <dbReference type="ARBA" id="ARBA00022692"/>
    </source>
</evidence>
<dbReference type="InterPro" id="IPR036330">
    <property type="entry name" value="Ost4p_sf"/>
</dbReference>
<dbReference type="AlphaFoldDB" id="A0A9Q0QSK6"/>
<dbReference type="SUPFAM" id="SSF103464">
    <property type="entry name" value="Oligosaccharyltransferase subunit ost4p"/>
    <property type="match status" value="1"/>
</dbReference>
<evidence type="ECO:0000256" key="9">
    <source>
        <dbReference type="ARBA" id="ARBA00023136"/>
    </source>
</evidence>
<dbReference type="InterPro" id="IPR018943">
    <property type="entry name" value="Oligosaccaryltransferase"/>
</dbReference>
<dbReference type="Gene3D" id="1.10.510.10">
    <property type="entry name" value="Transferase(Phosphotransferase) domain 1"/>
    <property type="match status" value="1"/>
</dbReference>
<proteinExistence type="inferred from homology"/>
<dbReference type="PANTHER" id="PTHR28677">
    <property type="entry name" value="DOLICHYL-DIPHOSPHOOLIGOSACCHARIDE--PROTEIN GLYCOSYLTRANSFERASE SUBUNIT 4A-RELATED"/>
    <property type="match status" value="1"/>
</dbReference>
<evidence type="ECO:0000256" key="1">
    <source>
        <dbReference type="ARBA" id="ARBA00002791"/>
    </source>
</evidence>
<keyword evidence="7" id="KW-0735">Signal-anchor</keyword>
<sequence>MHHQFGEVVVVKSAELLRSKFLQREHSILSVINSPGIVGYVGCDVTNENGHLLYILFIDYIFGGTITDAIRDQGGRLHESEIRSHTRSILQGVKVSGPQTPDSKIRKGCGFSLSRWRALAISDCSINSVVSYHIAENRWSLKRTERMFDDQDLGFFANFLGIFIFVLVIAYHYVMADPKYEAN</sequence>
<evidence type="ECO:0000256" key="7">
    <source>
        <dbReference type="ARBA" id="ARBA00022968"/>
    </source>
</evidence>
<comment type="function">
    <text evidence="1">Subunit of the oligosaccharyl transferase (OST) complex that catalyzes the initial transfer of a defined glycan (Glc(3)Man(9)GlcNAc(2) in eukaryotes) from the lipid carrier dolichol-pyrophosphate to an asparagine residue within an Asn-X-Ser/Thr consensus motif in nascent polypeptide chains, the first step in protein N-glycosylation. N-glycosylation occurs cotranslationally and the complex associates with the Sec61 complex at the channel-forming translocon complex that mediates protein translocation across the endoplasmic reticulum (ER). All subunits are required for a maximal enzyme activity.</text>
</comment>
<feature type="domain" description="Protein kinase" evidence="11">
    <location>
        <begin position="1"/>
        <end position="183"/>
    </location>
</feature>